<dbReference type="EMBL" id="JANPWB010000003">
    <property type="protein sequence ID" value="KAJ1201933.1"/>
    <property type="molecule type" value="Genomic_DNA"/>
</dbReference>
<dbReference type="Proteomes" id="UP001066276">
    <property type="component" value="Chromosome 2_1"/>
</dbReference>
<comment type="caution">
    <text evidence="2">The sequence shown here is derived from an EMBL/GenBank/DDBJ whole genome shotgun (WGS) entry which is preliminary data.</text>
</comment>
<evidence type="ECO:0000313" key="2">
    <source>
        <dbReference type="EMBL" id="KAJ1201933.1"/>
    </source>
</evidence>
<reference evidence="2" key="1">
    <citation type="journal article" date="2022" name="bioRxiv">
        <title>Sequencing and chromosome-scale assembly of the giantPleurodeles waltlgenome.</title>
        <authorList>
            <person name="Brown T."/>
            <person name="Elewa A."/>
            <person name="Iarovenko S."/>
            <person name="Subramanian E."/>
            <person name="Araus A.J."/>
            <person name="Petzold A."/>
            <person name="Susuki M."/>
            <person name="Suzuki K.-i.T."/>
            <person name="Hayashi T."/>
            <person name="Toyoda A."/>
            <person name="Oliveira C."/>
            <person name="Osipova E."/>
            <person name="Leigh N.D."/>
            <person name="Simon A."/>
            <person name="Yun M.H."/>
        </authorList>
    </citation>
    <scope>NUCLEOTIDE SEQUENCE</scope>
    <source>
        <strain evidence="2">20211129_DDA</strain>
        <tissue evidence="2">Liver</tissue>
    </source>
</reference>
<gene>
    <name evidence="2" type="ORF">NDU88_005737</name>
</gene>
<evidence type="ECO:0000256" key="1">
    <source>
        <dbReference type="SAM" id="MobiDB-lite"/>
    </source>
</evidence>
<dbReference type="AlphaFoldDB" id="A0AAV7VJU7"/>
<proteinExistence type="predicted"/>
<feature type="compositionally biased region" description="Basic and acidic residues" evidence="1">
    <location>
        <begin position="15"/>
        <end position="24"/>
    </location>
</feature>
<evidence type="ECO:0000313" key="3">
    <source>
        <dbReference type="Proteomes" id="UP001066276"/>
    </source>
</evidence>
<keyword evidence="3" id="KW-1185">Reference proteome</keyword>
<sequence length="101" mass="10899">MRPASVKLPSAPGGRETRRGGLPEWRRSFAVGPDEAETPGTAKAILEVKQRLYADLPLQLKIPAHGKAHVLSNQRSSETGWRCGTRSGPGVWKLGTAWGTV</sequence>
<name>A0AAV7VJU7_PLEWA</name>
<protein>
    <submittedName>
        <fullName evidence="2">Uncharacterized protein</fullName>
    </submittedName>
</protein>
<organism evidence="2 3">
    <name type="scientific">Pleurodeles waltl</name>
    <name type="common">Iberian ribbed newt</name>
    <dbReference type="NCBI Taxonomy" id="8319"/>
    <lineage>
        <taxon>Eukaryota</taxon>
        <taxon>Metazoa</taxon>
        <taxon>Chordata</taxon>
        <taxon>Craniata</taxon>
        <taxon>Vertebrata</taxon>
        <taxon>Euteleostomi</taxon>
        <taxon>Amphibia</taxon>
        <taxon>Batrachia</taxon>
        <taxon>Caudata</taxon>
        <taxon>Salamandroidea</taxon>
        <taxon>Salamandridae</taxon>
        <taxon>Pleurodelinae</taxon>
        <taxon>Pleurodeles</taxon>
    </lineage>
</organism>
<accession>A0AAV7VJU7</accession>
<feature type="region of interest" description="Disordered" evidence="1">
    <location>
        <begin position="1"/>
        <end position="24"/>
    </location>
</feature>